<dbReference type="InterPro" id="IPR052711">
    <property type="entry name" value="Zinc_ADH-like"/>
</dbReference>
<proteinExistence type="predicted"/>
<evidence type="ECO:0000313" key="2">
    <source>
        <dbReference type="EMBL" id="TPR02649.1"/>
    </source>
</evidence>
<name>A0A254TPP3_ASPNG</name>
<accession>A0A254TPP3</accession>
<organism evidence="2 3">
    <name type="scientific">Aspergillus niger</name>
    <dbReference type="NCBI Taxonomy" id="5061"/>
    <lineage>
        <taxon>Eukaryota</taxon>
        <taxon>Fungi</taxon>
        <taxon>Dikarya</taxon>
        <taxon>Ascomycota</taxon>
        <taxon>Pezizomycotina</taxon>
        <taxon>Eurotiomycetes</taxon>
        <taxon>Eurotiomycetidae</taxon>
        <taxon>Eurotiales</taxon>
        <taxon>Aspergillaceae</taxon>
        <taxon>Aspergillus</taxon>
        <taxon>Aspergillus subgen. Circumdati</taxon>
    </lineage>
</organism>
<dbReference type="Gene3D" id="3.40.50.720">
    <property type="entry name" value="NAD(P)-binding Rossmann-like Domain"/>
    <property type="match status" value="1"/>
</dbReference>
<evidence type="ECO:0000259" key="1">
    <source>
        <dbReference type="SMART" id="SM00829"/>
    </source>
</evidence>
<gene>
    <name evidence="2" type="ORF">CAN33_0045360</name>
</gene>
<dbReference type="SMART" id="SM00829">
    <property type="entry name" value="PKS_ER"/>
    <property type="match status" value="1"/>
</dbReference>
<dbReference type="Proteomes" id="UP000197666">
    <property type="component" value="Unassembled WGS sequence"/>
</dbReference>
<protein>
    <recommendedName>
        <fullName evidence="1">Enoyl reductase (ER) domain-containing protein</fullName>
    </recommendedName>
</protein>
<dbReference type="VEuPathDB" id="FungiDB:ATCC64974_97190"/>
<dbReference type="SUPFAM" id="SSF50129">
    <property type="entry name" value="GroES-like"/>
    <property type="match status" value="1"/>
</dbReference>
<feature type="domain" description="Enoyl reductase (ER)" evidence="1">
    <location>
        <begin position="12"/>
        <end position="341"/>
    </location>
</feature>
<dbReference type="VEuPathDB" id="FungiDB:M747DRAFT_26948"/>
<sequence>MMKQWVVRGSNGADSLHLEEAPIPVPGEYEILIKFHAASLNYRDIMVSSGTYIWPVRDGVVPGSDAAGEVIQTGNKVTRFRPGQRVSPILHLSHLYGTITESDFSSGLGASHNGVFRQYAVYNEHSCVEIPSTLSYREAATLPCAAVTAWNALYGGPRSLRPGETVLTQGTGGVSIFALQFAKVGGAQVISTTSGVGKAERLKREGADHVINYREDERWGMTAKKVSRRERGADFVVEIGGVNTMVQSGQAVAIDGQIAVIGRRAGAKSGDGGGGEGSHGTSIATIRRILVGSRQLQEEMNAAIEVNGLKPVIDEGVFSLHELKEAYMYLESGQHLGKVVIDVD</sequence>
<dbReference type="GO" id="GO:0016491">
    <property type="term" value="F:oxidoreductase activity"/>
    <property type="evidence" value="ECO:0007669"/>
    <property type="project" value="InterPro"/>
</dbReference>
<dbReference type="PANTHER" id="PTHR45033:SF2">
    <property type="entry name" value="ZINC-TYPE ALCOHOL DEHYDROGENASE-LIKE PROTEIN C1773.06C"/>
    <property type="match status" value="1"/>
</dbReference>
<dbReference type="InterPro" id="IPR011032">
    <property type="entry name" value="GroES-like_sf"/>
</dbReference>
<dbReference type="EMBL" id="NKJJ02000001">
    <property type="protein sequence ID" value="TPR02649.1"/>
    <property type="molecule type" value="Genomic_DNA"/>
</dbReference>
<dbReference type="AlphaFoldDB" id="A0A254TPP3"/>
<dbReference type="InterPro" id="IPR013154">
    <property type="entry name" value="ADH-like_N"/>
</dbReference>
<dbReference type="InterPro" id="IPR036291">
    <property type="entry name" value="NAD(P)-bd_dom_sf"/>
</dbReference>
<evidence type="ECO:0000313" key="3">
    <source>
        <dbReference type="Proteomes" id="UP000197666"/>
    </source>
</evidence>
<dbReference type="Pfam" id="PF08240">
    <property type="entry name" value="ADH_N"/>
    <property type="match status" value="1"/>
</dbReference>
<dbReference type="InterPro" id="IPR020843">
    <property type="entry name" value="ER"/>
</dbReference>
<dbReference type="OrthoDB" id="9930022at2759"/>
<dbReference type="CDD" id="cd08276">
    <property type="entry name" value="MDR7"/>
    <property type="match status" value="1"/>
</dbReference>
<dbReference type="VEuPathDB" id="FungiDB:An04g02690"/>
<comment type="caution">
    <text evidence="2">The sequence shown here is derived from an EMBL/GenBank/DDBJ whole genome shotgun (WGS) entry which is preliminary data.</text>
</comment>
<dbReference type="VEuPathDB" id="FungiDB:ASPNIDRAFT2_1140922"/>
<dbReference type="Gene3D" id="3.90.180.10">
    <property type="entry name" value="Medium-chain alcohol dehydrogenases, catalytic domain"/>
    <property type="match status" value="1"/>
</dbReference>
<dbReference type="SUPFAM" id="SSF51735">
    <property type="entry name" value="NAD(P)-binding Rossmann-fold domains"/>
    <property type="match status" value="1"/>
</dbReference>
<dbReference type="PANTHER" id="PTHR45033">
    <property type="match status" value="1"/>
</dbReference>
<dbReference type="Pfam" id="PF13602">
    <property type="entry name" value="ADH_zinc_N_2"/>
    <property type="match status" value="1"/>
</dbReference>
<reference evidence="3" key="1">
    <citation type="submission" date="2018-10" db="EMBL/GenBank/DDBJ databases">
        <title>FDA dAtabase for Regulatory Grade micrObial Sequences (FDA-ARGOS): Supporting development and validation of Infectious Disease Dx tests.</title>
        <authorList>
            <person name="Kerrigan L."/>
            <person name="Tallon L."/>
            <person name="Sadzewicz L."/>
            <person name="Sengamalay N."/>
            <person name="Ott S."/>
            <person name="Godinez A."/>
            <person name="Nagaraj S."/>
            <person name="Vavikolanu K."/>
            <person name="Nadendla S."/>
            <person name="George J."/>
            <person name="Sichtig H."/>
        </authorList>
    </citation>
    <scope>NUCLEOTIDE SEQUENCE [LARGE SCALE GENOMIC DNA]</scope>
    <source>
        <strain evidence="3">FDAARGOS_311</strain>
    </source>
</reference>